<protein>
    <submittedName>
        <fullName evidence="1">Uncharacterized protein</fullName>
    </submittedName>
</protein>
<dbReference type="EMBL" id="CAVMBE010000027">
    <property type="protein sequence ID" value="CAK4020113.1"/>
    <property type="molecule type" value="Genomic_DNA"/>
</dbReference>
<reference evidence="1" key="1">
    <citation type="submission" date="2023-11" db="EMBL/GenBank/DDBJ databases">
        <authorList>
            <person name="Alioto T."/>
            <person name="Alioto T."/>
            <person name="Gomez Garrido J."/>
        </authorList>
    </citation>
    <scope>NUCLEOTIDE SEQUENCE</scope>
</reference>
<dbReference type="Proteomes" id="UP001296104">
    <property type="component" value="Unassembled WGS sequence"/>
</dbReference>
<sequence>MADAKSLTDQVEHYEPEDLKFQQDGEVPSPASRRGLFDEGVEKLGVKASRKLDLIVMPALTIIYILNYLTASKLANIIEDLNLSVTEYNALHQRTFRWLQYAIIRSGD</sequence>
<gene>
    <name evidence="1" type="ORF">LECACI_7A004723</name>
</gene>
<evidence type="ECO:0000313" key="2">
    <source>
        <dbReference type="Proteomes" id="UP001296104"/>
    </source>
</evidence>
<evidence type="ECO:0000313" key="1">
    <source>
        <dbReference type="EMBL" id="CAK4020113.1"/>
    </source>
</evidence>
<proteinExistence type="predicted"/>
<organism evidence="1 2">
    <name type="scientific">Lecanosticta acicola</name>
    <dbReference type="NCBI Taxonomy" id="111012"/>
    <lineage>
        <taxon>Eukaryota</taxon>
        <taxon>Fungi</taxon>
        <taxon>Dikarya</taxon>
        <taxon>Ascomycota</taxon>
        <taxon>Pezizomycotina</taxon>
        <taxon>Dothideomycetes</taxon>
        <taxon>Dothideomycetidae</taxon>
        <taxon>Mycosphaerellales</taxon>
        <taxon>Mycosphaerellaceae</taxon>
        <taxon>Lecanosticta</taxon>
    </lineage>
</organism>
<dbReference type="AlphaFoldDB" id="A0AAI8YZ16"/>
<keyword evidence="2" id="KW-1185">Reference proteome</keyword>
<comment type="caution">
    <text evidence="1">The sequence shown here is derived from an EMBL/GenBank/DDBJ whole genome shotgun (WGS) entry which is preliminary data.</text>
</comment>
<name>A0AAI8YZ16_9PEZI</name>
<accession>A0AAI8YZ16</accession>